<feature type="transmembrane region" description="Helical" evidence="13">
    <location>
        <begin position="249"/>
        <end position="268"/>
    </location>
</feature>
<reference evidence="14" key="2">
    <citation type="submission" date="2025-08" db="UniProtKB">
        <authorList>
            <consortium name="Ensembl"/>
        </authorList>
    </citation>
    <scope>IDENTIFICATION</scope>
    <source>
        <strain evidence="14">Isolate ISIS603380</strain>
    </source>
</reference>
<keyword evidence="3" id="KW-0716">Sensory transduction</keyword>
<sequence>NVSEASNISGSVNEFILLGFPCRREIQILFFVIFSFIYLLTLMGNLSIICAVWSSRKLHTSMYILLANFSFLEICHVCSNVPKLLANIISQTKNISYAGCMVQFTSPCALQRATFCLTFALSHHNDLSPLCWAGGFLSILIPAILMSWVPFCGPNIIDHFFCDLGPLLALSCALVPKTTLICVTVNSLIIFLTFLYILGSYALVLGAVRRNKSFSTYASHFLVVFLFYSSVMVMYVSPGSRSHPGTQKFVILFYCMATPFFNPLIYSLQNKDMKDALKKVLRAPSKVITK</sequence>
<evidence type="ECO:0000256" key="5">
    <source>
        <dbReference type="ARBA" id="ARBA00022725"/>
    </source>
</evidence>
<dbReference type="HOGENOM" id="CLU_012526_0_1_1"/>
<keyword evidence="4 13" id="KW-0812">Transmembrane</keyword>
<evidence type="ECO:0000256" key="9">
    <source>
        <dbReference type="ARBA" id="ARBA00023157"/>
    </source>
</evidence>
<keyword evidence="2" id="KW-1003">Cell membrane</keyword>
<dbReference type="Gene3D" id="1.20.1070.10">
    <property type="entry name" value="Rhodopsin 7-helix transmembrane proteins"/>
    <property type="match status" value="2"/>
</dbReference>
<feature type="transmembrane region" description="Helical" evidence="13">
    <location>
        <begin position="28"/>
        <end position="53"/>
    </location>
</feature>
<name>G3U0G9_LOXAF</name>
<dbReference type="PANTHER" id="PTHR24242:SF256">
    <property type="entry name" value="OLFACTORY RECEPTOR"/>
    <property type="match status" value="1"/>
</dbReference>
<organism evidence="14 15">
    <name type="scientific">Loxodonta africana</name>
    <name type="common">African elephant</name>
    <dbReference type="NCBI Taxonomy" id="9785"/>
    <lineage>
        <taxon>Eukaryota</taxon>
        <taxon>Metazoa</taxon>
        <taxon>Chordata</taxon>
        <taxon>Craniata</taxon>
        <taxon>Vertebrata</taxon>
        <taxon>Euteleostomi</taxon>
        <taxon>Mammalia</taxon>
        <taxon>Eutheria</taxon>
        <taxon>Afrotheria</taxon>
        <taxon>Proboscidea</taxon>
        <taxon>Elephantidae</taxon>
        <taxon>Loxodonta</taxon>
    </lineage>
</organism>
<dbReference type="Pfam" id="PF13853">
    <property type="entry name" value="7tm_4"/>
    <property type="match status" value="2"/>
</dbReference>
<reference evidence="14 15" key="1">
    <citation type="submission" date="2009-06" db="EMBL/GenBank/DDBJ databases">
        <title>The Genome Sequence of Loxodonta africana (African elephant).</title>
        <authorList>
            <person name="Di Palma F."/>
            <person name="Heiman D."/>
            <person name="Young S."/>
            <person name="Johnson J."/>
            <person name="Lander E.S."/>
            <person name="Lindblad-Toh K."/>
        </authorList>
    </citation>
    <scope>NUCLEOTIDE SEQUENCE [LARGE SCALE GENOMIC DNA]</scope>
    <source>
        <strain evidence="14 15">Isolate ISIS603380</strain>
    </source>
</reference>
<keyword evidence="9" id="KW-1015">Disulfide bond</keyword>
<dbReference type="AlphaFoldDB" id="G3U0G9"/>
<evidence type="ECO:0000256" key="1">
    <source>
        <dbReference type="ARBA" id="ARBA00004651"/>
    </source>
</evidence>
<dbReference type="GeneTree" id="ENSGT00940000164341"/>
<dbReference type="GO" id="GO:0004984">
    <property type="term" value="F:olfactory receptor activity"/>
    <property type="evidence" value="ECO:0007669"/>
    <property type="project" value="InterPro"/>
</dbReference>
<feature type="transmembrane region" description="Helical" evidence="13">
    <location>
        <begin position="130"/>
        <end position="151"/>
    </location>
</feature>
<proteinExistence type="predicted"/>
<evidence type="ECO:0000256" key="7">
    <source>
        <dbReference type="ARBA" id="ARBA00023040"/>
    </source>
</evidence>
<comment type="subcellular location">
    <subcellularLocation>
        <location evidence="1">Cell membrane</location>
        <topology evidence="1">Multi-pass membrane protein</topology>
    </subcellularLocation>
</comment>
<keyword evidence="11" id="KW-0325">Glycoprotein</keyword>
<keyword evidence="10" id="KW-0675">Receptor</keyword>
<evidence type="ECO:0000256" key="4">
    <source>
        <dbReference type="ARBA" id="ARBA00022692"/>
    </source>
</evidence>
<feature type="transmembrane region" description="Helical" evidence="13">
    <location>
        <begin position="217"/>
        <end position="237"/>
    </location>
</feature>
<evidence type="ECO:0000256" key="13">
    <source>
        <dbReference type="SAM" id="Phobius"/>
    </source>
</evidence>
<dbReference type="GO" id="GO:0005886">
    <property type="term" value="C:plasma membrane"/>
    <property type="evidence" value="ECO:0007669"/>
    <property type="project" value="UniProtKB-SubCell"/>
</dbReference>
<dbReference type="InParanoid" id="G3U0G9"/>
<keyword evidence="6 13" id="KW-1133">Transmembrane helix</keyword>
<keyword evidence="15" id="KW-1185">Reference proteome</keyword>
<keyword evidence="7" id="KW-0297">G-protein coupled receptor</keyword>
<keyword evidence="8 13" id="KW-0472">Membrane</keyword>
<evidence type="ECO:0008006" key="16">
    <source>
        <dbReference type="Google" id="ProtNLM"/>
    </source>
</evidence>
<dbReference type="PRINTS" id="PR00237">
    <property type="entry name" value="GPCRRHODOPSN"/>
</dbReference>
<accession>G3U0G9</accession>
<evidence type="ECO:0000256" key="6">
    <source>
        <dbReference type="ARBA" id="ARBA00022989"/>
    </source>
</evidence>
<dbReference type="InterPro" id="IPR050939">
    <property type="entry name" value="Olfactory_GPCR1"/>
</dbReference>
<evidence type="ECO:0000256" key="12">
    <source>
        <dbReference type="ARBA" id="ARBA00023224"/>
    </source>
</evidence>
<dbReference type="eggNOG" id="ENOG502QVH7">
    <property type="taxonomic scope" value="Eukaryota"/>
</dbReference>
<evidence type="ECO:0000256" key="8">
    <source>
        <dbReference type="ARBA" id="ARBA00023136"/>
    </source>
</evidence>
<dbReference type="InterPro" id="IPR000276">
    <property type="entry name" value="GPCR_Rhodpsn"/>
</dbReference>
<reference evidence="14" key="3">
    <citation type="submission" date="2025-09" db="UniProtKB">
        <authorList>
            <consortium name="Ensembl"/>
        </authorList>
    </citation>
    <scope>IDENTIFICATION</scope>
    <source>
        <strain evidence="14">Isolate ISIS603380</strain>
    </source>
</reference>
<keyword evidence="12" id="KW-0807">Transducer</keyword>
<evidence type="ECO:0000256" key="2">
    <source>
        <dbReference type="ARBA" id="ARBA00022475"/>
    </source>
</evidence>
<protein>
    <recommendedName>
        <fullName evidence="16">G-protein coupled receptors family 1 profile domain-containing protein</fullName>
    </recommendedName>
</protein>
<evidence type="ECO:0000256" key="3">
    <source>
        <dbReference type="ARBA" id="ARBA00022606"/>
    </source>
</evidence>
<dbReference type="InterPro" id="IPR000725">
    <property type="entry name" value="Olfact_rcpt"/>
</dbReference>
<dbReference type="Ensembl" id="ENSLAFT00000026143.1">
    <property type="protein sequence ID" value="ENSLAFP00000021327.1"/>
    <property type="gene ID" value="ENSLAFG00000027386.1"/>
</dbReference>
<keyword evidence="5" id="KW-0552">Olfaction</keyword>
<evidence type="ECO:0000256" key="11">
    <source>
        <dbReference type="ARBA" id="ARBA00023180"/>
    </source>
</evidence>
<dbReference type="SUPFAM" id="SSF81321">
    <property type="entry name" value="Family A G protein-coupled receptor-like"/>
    <property type="match status" value="1"/>
</dbReference>
<dbReference type="Proteomes" id="UP000007646">
    <property type="component" value="Unassembled WGS sequence"/>
</dbReference>
<dbReference type="GO" id="GO:0004930">
    <property type="term" value="F:G protein-coupled receptor activity"/>
    <property type="evidence" value="ECO:0007669"/>
    <property type="project" value="UniProtKB-KW"/>
</dbReference>
<feature type="transmembrane region" description="Helical" evidence="13">
    <location>
        <begin position="178"/>
        <end position="205"/>
    </location>
</feature>
<evidence type="ECO:0000313" key="15">
    <source>
        <dbReference type="Proteomes" id="UP000007646"/>
    </source>
</evidence>
<evidence type="ECO:0000256" key="10">
    <source>
        <dbReference type="ARBA" id="ARBA00023170"/>
    </source>
</evidence>
<dbReference type="PANTHER" id="PTHR24242">
    <property type="entry name" value="G-PROTEIN COUPLED RECEPTOR"/>
    <property type="match status" value="1"/>
</dbReference>
<evidence type="ECO:0000313" key="14">
    <source>
        <dbReference type="Ensembl" id="ENSLAFP00000021327.1"/>
    </source>
</evidence>